<organism evidence="11 12">
    <name type="scientific">Corynebacterium glyciniphilum AJ 3170</name>
    <dbReference type="NCBI Taxonomy" id="1404245"/>
    <lineage>
        <taxon>Bacteria</taxon>
        <taxon>Bacillati</taxon>
        <taxon>Actinomycetota</taxon>
        <taxon>Actinomycetes</taxon>
        <taxon>Mycobacteriales</taxon>
        <taxon>Corynebacteriaceae</taxon>
        <taxon>Corynebacterium</taxon>
    </lineage>
</organism>
<accession>X5ECT4</accession>
<evidence type="ECO:0000256" key="9">
    <source>
        <dbReference type="SAM" id="Phobius"/>
    </source>
</evidence>
<keyword evidence="12" id="KW-1185">Reference proteome</keyword>
<feature type="transmembrane region" description="Helical" evidence="9">
    <location>
        <begin position="21"/>
        <end position="45"/>
    </location>
</feature>
<feature type="transmembrane region" description="Helical" evidence="9">
    <location>
        <begin position="232"/>
        <end position="253"/>
    </location>
</feature>
<feature type="transmembrane region" description="Helical" evidence="9">
    <location>
        <begin position="304"/>
        <end position="323"/>
    </location>
</feature>
<dbReference type="InterPro" id="IPR011701">
    <property type="entry name" value="MFS"/>
</dbReference>
<feature type="transmembrane region" description="Helical" evidence="9">
    <location>
        <begin position="98"/>
        <end position="121"/>
    </location>
</feature>
<feature type="transmembrane region" description="Helical" evidence="9">
    <location>
        <begin position="186"/>
        <end position="205"/>
    </location>
</feature>
<feature type="transmembrane region" description="Helical" evidence="9">
    <location>
        <begin position="65"/>
        <end position="86"/>
    </location>
</feature>
<dbReference type="GO" id="GO:0042910">
    <property type="term" value="F:xenobiotic transmembrane transporter activity"/>
    <property type="evidence" value="ECO:0007669"/>
    <property type="project" value="InterPro"/>
</dbReference>
<dbReference type="Pfam" id="PF07690">
    <property type="entry name" value="MFS_1"/>
    <property type="match status" value="1"/>
</dbReference>
<feature type="transmembrane region" description="Helical" evidence="9">
    <location>
        <begin position="273"/>
        <end position="292"/>
    </location>
</feature>
<evidence type="ECO:0000256" key="1">
    <source>
        <dbReference type="ARBA" id="ARBA00004651"/>
    </source>
</evidence>
<feature type="transmembrane region" description="Helical" evidence="9">
    <location>
        <begin position="127"/>
        <end position="144"/>
    </location>
</feature>
<dbReference type="Gene3D" id="1.20.1720.10">
    <property type="entry name" value="Multidrug resistance protein D"/>
    <property type="match status" value="1"/>
</dbReference>
<dbReference type="STRING" id="1404245.CGLY_13775"/>
<feature type="transmembrane region" description="Helical" evidence="9">
    <location>
        <begin position="364"/>
        <end position="382"/>
    </location>
</feature>
<evidence type="ECO:0000313" key="12">
    <source>
        <dbReference type="Proteomes" id="UP000023703"/>
    </source>
</evidence>
<dbReference type="GO" id="GO:0005886">
    <property type="term" value="C:plasma membrane"/>
    <property type="evidence" value="ECO:0007669"/>
    <property type="project" value="UniProtKB-SubCell"/>
</dbReference>
<keyword evidence="3" id="KW-0813">Transport</keyword>
<dbReference type="InterPro" id="IPR020846">
    <property type="entry name" value="MFS_dom"/>
</dbReference>
<feature type="transmembrane region" description="Helical" evidence="9">
    <location>
        <begin position="151"/>
        <end position="174"/>
    </location>
</feature>
<evidence type="ECO:0000256" key="8">
    <source>
        <dbReference type="SAM" id="MobiDB-lite"/>
    </source>
</evidence>
<dbReference type="KEGG" id="cgy:CGLY_13775"/>
<sequence>MPDRPSQGRGAVQGTSHGTTQASATATVSLAMLAGIALLSTGGPFGTDMYLPSLPEITDDLGTTASLTQLTITAFMVGMAVGQLVVGPLSDRAGRHRLLVAATVVGLVASVICALAPSIWLFIVVRFFQGAAGGAGVTLGRSMIADRLNGAAAAAALSTMMIFTSVAPILAPVVGGAVAGLAGWRAVFWTLAAIAVAQVVVALLLPETHPAEKRTEGAMLVVYRRMAGLFRVGPYVGHLVAFAIGFGGFFAFVSGSSFVMQEQFGLTASQFSLVFAGNAVALVLANMVNARVVKKVGPARMQAIGQGLLLAGGLGLLVIALTAHSLVPVILFTFVATIGTGLNLGNTTALAMDLAPGRAGAASALLGAGQFLAAGVVAPIVGLGEDGLLTMATVMASCAVVAVLSGLYGRRGARRACSPDVSDS</sequence>
<name>X5ECT4_9CORY</name>
<dbReference type="NCBIfam" id="TIGR00710">
    <property type="entry name" value="efflux_Bcr_CflA"/>
    <property type="match status" value="1"/>
</dbReference>
<dbReference type="PANTHER" id="PTHR23502">
    <property type="entry name" value="MAJOR FACILITATOR SUPERFAMILY"/>
    <property type="match status" value="1"/>
</dbReference>
<protein>
    <submittedName>
        <fullName evidence="11">Transporter, MFS-type</fullName>
    </submittedName>
</protein>
<dbReference type="AlphaFoldDB" id="X5ECT4"/>
<keyword evidence="4" id="KW-1003">Cell membrane</keyword>
<feature type="domain" description="Major facilitator superfamily (MFS) profile" evidence="10">
    <location>
        <begin position="30"/>
        <end position="414"/>
    </location>
</feature>
<gene>
    <name evidence="11" type="ORF">CGLY_13775</name>
</gene>
<comment type="similarity">
    <text evidence="2">Belongs to the major facilitator superfamily. Bcr/CmlA family.</text>
</comment>
<evidence type="ECO:0000313" key="11">
    <source>
        <dbReference type="EMBL" id="AHW65195.1"/>
    </source>
</evidence>
<dbReference type="PROSITE" id="PS50850">
    <property type="entry name" value="MFS"/>
    <property type="match status" value="1"/>
</dbReference>
<comment type="subcellular location">
    <subcellularLocation>
        <location evidence="1">Cell membrane</location>
        <topology evidence="1">Multi-pass membrane protein</topology>
    </subcellularLocation>
</comment>
<feature type="region of interest" description="Disordered" evidence="8">
    <location>
        <begin position="1"/>
        <end position="20"/>
    </location>
</feature>
<evidence type="ECO:0000256" key="6">
    <source>
        <dbReference type="ARBA" id="ARBA00022989"/>
    </source>
</evidence>
<evidence type="ECO:0000256" key="2">
    <source>
        <dbReference type="ARBA" id="ARBA00006236"/>
    </source>
</evidence>
<feature type="transmembrane region" description="Helical" evidence="9">
    <location>
        <begin position="329"/>
        <end position="352"/>
    </location>
</feature>
<evidence type="ECO:0000256" key="3">
    <source>
        <dbReference type="ARBA" id="ARBA00022448"/>
    </source>
</evidence>
<dbReference type="RefSeq" id="WP_227590288.1">
    <property type="nucleotide sequence ID" value="NZ_CP006842.1"/>
</dbReference>
<dbReference type="InterPro" id="IPR036259">
    <property type="entry name" value="MFS_trans_sf"/>
</dbReference>
<keyword evidence="5 9" id="KW-0812">Transmembrane</keyword>
<dbReference type="CDD" id="cd17320">
    <property type="entry name" value="MFS_MdfA_MDR_like"/>
    <property type="match status" value="1"/>
</dbReference>
<dbReference type="SUPFAM" id="SSF103473">
    <property type="entry name" value="MFS general substrate transporter"/>
    <property type="match status" value="1"/>
</dbReference>
<evidence type="ECO:0000256" key="7">
    <source>
        <dbReference type="ARBA" id="ARBA00023136"/>
    </source>
</evidence>
<dbReference type="eggNOG" id="COG2814">
    <property type="taxonomic scope" value="Bacteria"/>
</dbReference>
<dbReference type="HOGENOM" id="CLU_001265_47_0_11"/>
<dbReference type="Proteomes" id="UP000023703">
    <property type="component" value="Chromosome"/>
</dbReference>
<dbReference type="GO" id="GO:0015385">
    <property type="term" value="F:sodium:proton antiporter activity"/>
    <property type="evidence" value="ECO:0007669"/>
    <property type="project" value="TreeGrafter"/>
</dbReference>
<feature type="transmembrane region" description="Helical" evidence="9">
    <location>
        <begin position="388"/>
        <end position="408"/>
    </location>
</feature>
<evidence type="ECO:0000259" key="10">
    <source>
        <dbReference type="PROSITE" id="PS50850"/>
    </source>
</evidence>
<dbReference type="GO" id="GO:1990961">
    <property type="term" value="P:xenobiotic detoxification by transmembrane export across the plasma membrane"/>
    <property type="evidence" value="ECO:0007669"/>
    <property type="project" value="InterPro"/>
</dbReference>
<dbReference type="EMBL" id="CP006842">
    <property type="protein sequence ID" value="AHW65195.1"/>
    <property type="molecule type" value="Genomic_DNA"/>
</dbReference>
<evidence type="ECO:0000256" key="4">
    <source>
        <dbReference type="ARBA" id="ARBA00022475"/>
    </source>
</evidence>
<dbReference type="PANTHER" id="PTHR23502:SF132">
    <property type="entry name" value="POLYAMINE TRANSPORTER 2-RELATED"/>
    <property type="match status" value="1"/>
</dbReference>
<evidence type="ECO:0000256" key="5">
    <source>
        <dbReference type="ARBA" id="ARBA00022692"/>
    </source>
</evidence>
<dbReference type="InterPro" id="IPR004812">
    <property type="entry name" value="Efflux_drug-R_Bcr/CmlA"/>
</dbReference>
<keyword evidence="6 9" id="KW-1133">Transmembrane helix</keyword>
<reference evidence="11 12" key="1">
    <citation type="journal article" date="2015" name="Int. J. Syst. Evol. Microbiol.">
        <title>Revisiting Corynebacterium glyciniphilum (ex Kubota et al., 1972) sp. nov., nom. rev., isolated from putrefied banana.</title>
        <authorList>
            <person name="Al-Dilaimi A."/>
            <person name="Bednarz H."/>
            <person name="Lomker A."/>
            <person name="Niehaus K."/>
            <person name="Kalinowski J."/>
            <person name="Ruckert C."/>
        </authorList>
    </citation>
    <scope>NUCLEOTIDE SEQUENCE [LARGE SCALE GENOMIC DNA]</scope>
    <source>
        <strain evidence="11">AJ 3170</strain>
    </source>
</reference>
<keyword evidence="7 9" id="KW-0472">Membrane</keyword>
<proteinExistence type="inferred from homology"/>